<accession>A0A1M6CZB2</accession>
<dbReference type="EMBL" id="FQXU01000017">
    <property type="protein sequence ID" value="SHI66362.1"/>
    <property type="molecule type" value="Genomic_DNA"/>
</dbReference>
<protein>
    <submittedName>
        <fullName evidence="1">Uncharacterized protein</fullName>
    </submittedName>
</protein>
<evidence type="ECO:0000313" key="2">
    <source>
        <dbReference type="Proteomes" id="UP000184241"/>
    </source>
</evidence>
<proteinExistence type="predicted"/>
<evidence type="ECO:0000313" key="1">
    <source>
        <dbReference type="EMBL" id="SHI66362.1"/>
    </source>
</evidence>
<gene>
    <name evidence="1" type="ORF">SAMN02745941_04161</name>
</gene>
<reference evidence="1 2" key="1">
    <citation type="submission" date="2016-11" db="EMBL/GenBank/DDBJ databases">
        <authorList>
            <person name="Jaros S."/>
            <person name="Januszkiewicz K."/>
            <person name="Wedrychowicz H."/>
        </authorList>
    </citation>
    <scope>NUCLEOTIDE SEQUENCE [LARGE SCALE GENOMIC DNA]</scope>
    <source>
        <strain evidence="1 2">DSM 6191</strain>
    </source>
</reference>
<dbReference type="AlphaFoldDB" id="A0A1M6CZB2"/>
<dbReference type="Proteomes" id="UP000184241">
    <property type="component" value="Unassembled WGS sequence"/>
</dbReference>
<name>A0A1M6CZB2_9CLOT</name>
<dbReference type="RefSeq" id="WP_073022483.1">
    <property type="nucleotide sequence ID" value="NZ_FQXU01000017.1"/>
</dbReference>
<organism evidence="1 2">
    <name type="scientific">Clostridium intestinale DSM 6191</name>
    <dbReference type="NCBI Taxonomy" id="1121320"/>
    <lineage>
        <taxon>Bacteria</taxon>
        <taxon>Bacillati</taxon>
        <taxon>Bacillota</taxon>
        <taxon>Clostridia</taxon>
        <taxon>Eubacteriales</taxon>
        <taxon>Clostridiaceae</taxon>
        <taxon>Clostridium</taxon>
    </lineage>
</organism>
<sequence>MSRENDLEPKVEDENLLEEDIIEDWAEMQPYDNIEREIFHSSINKTANIISSETKLEKENIDKTEIVNNIEKMRKVSFKNDVEVRRAFSIRSSSYRKMNELKNIHPDINISLNRIVDAAFNHYYEYIKGGGEFEDY</sequence>